<evidence type="ECO:0000256" key="1">
    <source>
        <dbReference type="SAM" id="MobiDB-lite"/>
    </source>
</evidence>
<feature type="region of interest" description="Disordered" evidence="1">
    <location>
        <begin position="1"/>
        <end position="26"/>
    </location>
</feature>
<dbReference type="Proteomes" id="UP000700596">
    <property type="component" value="Unassembled WGS sequence"/>
</dbReference>
<dbReference type="AlphaFoldDB" id="A0A9P9E9H6"/>
<accession>A0A9P9E9H6</accession>
<evidence type="ECO:0000313" key="2">
    <source>
        <dbReference type="EMBL" id="KAH7135084.1"/>
    </source>
</evidence>
<gene>
    <name evidence="2" type="ORF">B0J11DRAFT_575697</name>
</gene>
<protein>
    <submittedName>
        <fullName evidence="2">Uncharacterized protein</fullName>
    </submittedName>
</protein>
<name>A0A9P9E9H6_9PLEO</name>
<dbReference type="OrthoDB" id="3801180at2759"/>
<keyword evidence="3" id="KW-1185">Reference proteome</keyword>
<feature type="compositionally biased region" description="Low complexity" evidence="1">
    <location>
        <begin position="1"/>
        <end position="10"/>
    </location>
</feature>
<comment type="caution">
    <text evidence="2">The sequence shown here is derived from an EMBL/GenBank/DDBJ whole genome shotgun (WGS) entry which is preliminary data.</text>
</comment>
<proteinExistence type="predicted"/>
<evidence type="ECO:0000313" key="3">
    <source>
        <dbReference type="Proteomes" id="UP000700596"/>
    </source>
</evidence>
<dbReference type="EMBL" id="JAGMWT010000002">
    <property type="protein sequence ID" value="KAH7135084.1"/>
    <property type="molecule type" value="Genomic_DNA"/>
</dbReference>
<reference evidence="2" key="1">
    <citation type="journal article" date="2021" name="Nat. Commun.">
        <title>Genetic determinants of endophytism in the Arabidopsis root mycobiome.</title>
        <authorList>
            <person name="Mesny F."/>
            <person name="Miyauchi S."/>
            <person name="Thiergart T."/>
            <person name="Pickel B."/>
            <person name="Atanasova L."/>
            <person name="Karlsson M."/>
            <person name="Huettel B."/>
            <person name="Barry K.W."/>
            <person name="Haridas S."/>
            <person name="Chen C."/>
            <person name="Bauer D."/>
            <person name="Andreopoulos W."/>
            <person name="Pangilinan J."/>
            <person name="LaButti K."/>
            <person name="Riley R."/>
            <person name="Lipzen A."/>
            <person name="Clum A."/>
            <person name="Drula E."/>
            <person name="Henrissat B."/>
            <person name="Kohler A."/>
            <person name="Grigoriev I.V."/>
            <person name="Martin F.M."/>
            <person name="Hacquard S."/>
        </authorList>
    </citation>
    <scope>NUCLEOTIDE SEQUENCE</scope>
    <source>
        <strain evidence="2">MPI-CAGE-CH-0243</strain>
    </source>
</reference>
<sequence length="147" mass="15611">MGNSNSNSNSHKSRRGKDKPPAGGWWMVTTTTAFALPTTASSSLTSHTRRAQLPPTKPTSQPQPSDILAFTTHAQNNSSLSILAQPPRLCSAATAADAHALVPVEHLAATIPSFKMILRESESTNMGRGAYDTTGTPKPPPPKPSRR</sequence>
<feature type="region of interest" description="Disordered" evidence="1">
    <location>
        <begin position="121"/>
        <end position="147"/>
    </location>
</feature>
<feature type="compositionally biased region" description="Pro residues" evidence="1">
    <location>
        <begin position="137"/>
        <end position="147"/>
    </location>
</feature>
<organism evidence="2 3">
    <name type="scientific">Dendryphion nanum</name>
    <dbReference type="NCBI Taxonomy" id="256645"/>
    <lineage>
        <taxon>Eukaryota</taxon>
        <taxon>Fungi</taxon>
        <taxon>Dikarya</taxon>
        <taxon>Ascomycota</taxon>
        <taxon>Pezizomycotina</taxon>
        <taxon>Dothideomycetes</taxon>
        <taxon>Pleosporomycetidae</taxon>
        <taxon>Pleosporales</taxon>
        <taxon>Torulaceae</taxon>
        <taxon>Dendryphion</taxon>
    </lineage>
</organism>
<feature type="region of interest" description="Disordered" evidence="1">
    <location>
        <begin position="39"/>
        <end position="66"/>
    </location>
</feature>